<dbReference type="Pfam" id="PF14529">
    <property type="entry name" value="Exo_endo_phos_2"/>
    <property type="match status" value="1"/>
</dbReference>
<feature type="domain" description="Reverse transcriptase" evidence="1">
    <location>
        <begin position="923"/>
        <end position="1188"/>
    </location>
</feature>
<dbReference type="PROSITE" id="PS50878">
    <property type="entry name" value="RT_POL"/>
    <property type="match status" value="1"/>
</dbReference>
<dbReference type="InterPro" id="IPR005135">
    <property type="entry name" value="Endo/exonuclease/phosphatase"/>
</dbReference>
<dbReference type="Proteomes" id="UP000790347">
    <property type="component" value="Unassembled WGS sequence"/>
</dbReference>
<dbReference type="GO" id="GO:0071897">
    <property type="term" value="P:DNA biosynthetic process"/>
    <property type="evidence" value="ECO:0007669"/>
    <property type="project" value="UniProtKB-ARBA"/>
</dbReference>
<evidence type="ECO:0000313" key="3">
    <source>
        <dbReference type="Proteomes" id="UP000790347"/>
    </source>
</evidence>
<dbReference type="Pfam" id="PF00078">
    <property type="entry name" value="RVT_1"/>
    <property type="match status" value="1"/>
</dbReference>
<evidence type="ECO:0000259" key="1">
    <source>
        <dbReference type="PROSITE" id="PS50878"/>
    </source>
</evidence>
<dbReference type="InterPro" id="IPR043502">
    <property type="entry name" value="DNA/RNA_pol_sf"/>
</dbReference>
<keyword evidence="3" id="KW-1185">Reference proteome</keyword>
<dbReference type="GO" id="GO:0003824">
    <property type="term" value="F:catalytic activity"/>
    <property type="evidence" value="ECO:0007669"/>
    <property type="project" value="InterPro"/>
</dbReference>
<dbReference type="SUPFAM" id="SSF56219">
    <property type="entry name" value="DNase I-like"/>
    <property type="match status" value="1"/>
</dbReference>
<organism evidence="2 3">
    <name type="scientific">Dermatophagoides farinae</name>
    <name type="common">American house dust mite</name>
    <dbReference type="NCBI Taxonomy" id="6954"/>
    <lineage>
        <taxon>Eukaryota</taxon>
        <taxon>Metazoa</taxon>
        <taxon>Ecdysozoa</taxon>
        <taxon>Arthropoda</taxon>
        <taxon>Chelicerata</taxon>
        <taxon>Arachnida</taxon>
        <taxon>Acari</taxon>
        <taxon>Acariformes</taxon>
        <taxon>Sarcoptiformes</taxon>
        <taxon>Astigmata</taxon>
        <taxon>Psoroptidia</taxon>
        <taxon>Analgoidea</taxon>
        <taxon>Pyroglyphidae</taxon>
        <taxon>Dermatophagoidinae</taxon>
        <taxon>Dermatophagoides</taxon>
    </lineage>
</organism>
<gene>
    <name evidence="2" type="ORF">DERF_009175</name>
</gene>
<sequence length="1404" mass="159518">MTNVQTNTTSSESRKWQIQPNTTSSELVDNALLITFPILNRSCRVSWDICHFLDSELVVLDHHPLDIFASPTNNLFLRFPYYEALGTARLLVLRGSWNCEAFGTASCFRNRAASGSARPSVARGLVRCTVCTGAWAGPARTNSKIISPADELILHTESFILSHQHSISLLKSEINLYKQQISDLKSINDDKFHKIVEKIESSQTSQSSVTYSSVAQNSSVRNPIPNYKTILVKPKNSLLSPPQVKEAICNSISTYDLKCNQVSVNKSNVAFKFSNESSKNEFMKRVSENPNLNSAVEAYEPTPKCPTLLLKNIDYSTNESDIINTLITQNGLEDCNNHIKLLFTIKKRFYYDAVICVSPHIYEKLLQHSLFLGWSACNAEETFLLGHCSKCLSFQHRARDCPHGNKKCKKCGISFSTARIDNQSSAFSIHVKNCTTSNCCHCSDKHLPSDHSALSDACPFYRNKVKVTKEMTCYDRQKIVKFLNKPSPILLQLNLNRSTNAAKELIDLSKKLNLDIAIIQEPPFINDYIPILSSSNLILPTSPDRPRAIITIFNSALKFEPIPTSSSDLCAIKIFSPQSVFIILSVYLPSNQDITDHLQKIQTILDQNIDLPIIISGDFNSSHTLWNSNSNTHRGSLIFDLIYQSDLTILTTPNPSYQHNDGRNSFIDLTLYNSNASHLVHHFHQLPPQTYSDHTPQSFSINIQKPTLSTQHSTWKFNEHNFEWNIFTVNFDDDKITSLLNQIQGASSHNEIDNCVKIFTDIILDNAYKTIPIKNHLPKTISRNIYRNQEIRCLHNDTKRVKNKLHRTSNPFLRNIFLNKYLNLKNKLTSLISNQSEQEWKNFIQSEDESPNVWNNTYKFIRNKLKHKTLTTPILSNNRSVDEIKALANLNSKKAPGPDHISNNMIKNLPMRMIIALHQIILKSLSYGYFPISWRNSFTRIILKPNKSDLFSPSSYRPISLTSHISKIYEKIVNMYLVHYLEPNGLIHHSQHGFRNNKSSISALEKIISDLNNIKLKHKAIISIDFKGAFDNAPHSVIIQQLQKLACPYFLRSIISHYLHNRKVSILSDHHNITHLPMGRGCPQGGVLSPTLWNVIMNNLLTNLSDNYTCTAYADDLTILAAGNTESSLALQINNITHAVNTWATNNKIPINFQKSNVLPIASRSSPAIDHLINLNTVTNTKILGVTFTQNLKFDCHIQNKISQLYKYLNILKLHISHKYGLTHSRRLILYKNFLLPSLLYASEIWNNKINFKTKRMLNTFDNAILRNAINAYKSTPIDCIHLLTNSPSILDTINLKSDVHNLKQKLPPLFTTNPLIIPIHPISNTNSHFDLTLSTHTLTLNEYKLCHTVIQSSGFSLTTKYNNHTQTKEASYHNIYKTLSTYLSHEHNSPLNSILIFQKYLTN</sequence>
<dbReference type="InterPro" id="IPR000477">
    <property type="entry name" value="RT_dom"/>
</dbReference>
<evidence type="ECO:0000313" key="2">
    <source>
        <dbReference type="EMBL" id="KAH9510665.1"/>
    </source>
</evidence>
<protein>
    <recommendedName>
        <fullName evidence="1">Reverse transcriptase domain-containing protein</fullName>
    </recommendedName>
</protein>
<reference evidence="2" key="2">
    <citation type="journal article" date="2022" name="Res Sq">
        <title>Comparative Genomics Reveals Insights into the Divergent Evolution of Astigmatic Mites and Household Pest Adaptations.</title>
        <authorList>
            <person name="Xiong Q."/>
            <person name="Wan A.T.-Y."/>
            <person name="Liu X.-Y."/>
            <person name="Fung C.S.-H."/>
            <person name="Xiao X."/>
            <person name="Malainual N."/>
            <person name="Hou J."/>
            <person name="Wang L."/>
            <person name="Wang M."/>
            <person name="Yang K."/>
            <person name="Cui Y."/>
            <person name="Leung E."/>
            <person name="Nong W."/>
            <person name="Shin S.-K."/>
            <person name="Au S."/>
            <person name="Jeong K.Y."/>
            <person name="Chew F.T."/>
            <person name="Hui J."/>
            <person name="Leung T.F."/>
            <person name="Tungtrongchitr A."/>
            <person name="Zhong N."/>
            <person name="Liu Z."/>
            <person name="Tsui S."/>
        </authorList>
    </citation>
    <scope>NUCLEOTIDE SEQUENCE</scope>
    <source>
        <strain evidence="2">Derf</strain>
        <tissue evidence="2">Whole organism</tissue>
    </source>
</reference>
<accession>A0A922HTG5</accession>
<dbReference type="EMBL" id="ASGP02000004">
    <property type="protein sequence ID" value="KAH9510665.1"/>
    <property type="molecule type" value="Genomic_DNA"/>
</dbReference>
<comment type="caution">
    <text evidence="2">The sequence shown here is derived from an EMBL/GenBank/DDBJ whole genome shotgun (WGS) entry which is preliminary data.</text>
</comment>
<dbReference type="SUPFAM" id="SSF56672">
    <property type="entry name" value="DNA/RNA polymerases"/>
    <property type="match status" value="1"/>
</dbReference>
<reference evidence="2" key="1">
    <citation type="submission" date="2013-05" db="EMBL/GenBank/DDBJ databases">
        <authorList>
            <person name="Yim A.K.Y."/>
            <person name="Chan T.F."/>
            <person name="Ji K.M."/>
            <person name="Liu X.Y."/>
            <person name="Zhou J.W."/>
            <person name="Li R.Q."/>
            <person name="Yang K.Y."/>
            <person name="Li J."/>
            <person name="Li M."/>
            <person name="Law P.T.W."/>
            <person name="Wu Y.L."/>
            <person name="Cai Z.L."/>
            <person name="Qin H."/>
            <person name="Bao Y."/>
            <person name="Leung R.K.K."/>
            <person name="Ng P.K.S."/>
            <person name="Zou J."/>
            <person name="Zhong X.J."/>
            <person name="Ran P.X."/>
            <person name="Zhong N.S."/>
            <person name="Liu Z.G."/>
            <person name="Tsui S.K.W."/>
        </authorList>
    </citation>
    <scope>NUCLEOTIDE SEQUENCE</scope>
    <source>
        <strain evidence="2">Derf</strain>
        <tissue evidence="2">Whole organism</tissue>
    </source>
</reference>
<dbReference type="InterPro" id="IPR036691">
    <property type="entry name" value="Endo/exonu/phosph_ase_sf"/>
</dbReference>
<proteinExistence type="predicted"/>
<dbReference type="CDD" id="cd01650">
    <property type="entry name" value="RT_nLTR_like"/>
    <property type="match status" value="1"/>
</dbReference>
<name>A0A922HTG5_DERFA</name>
<dbReference type="PANTHER" id="PTHR19446">
    <property type="entry name" value="REVERSE TRANSCRIPTASES"/>
    <property type="match status" value="1"/>
</dbReference>
<dbReference type="Gene3D" id="3.60.10.10">
    <property type="entry name" value="Endonuclease/exonuclease/phosphatase"/>
    <property type="match status" value="1"/>
</dbReference>